<proteinExistence type="predicted"/>
<keyword evidence="3" id="KW-0472">Membrane</keyword>
<dbReference type="GO" id="GO:0016020">
    <property type="term" value="C:membrane"/>
    <property type="evidence" value="ECO:0007669"/>
    <property type="project" value="UniProtKB-SubCell"/>
</dbReference>
<dbReference type="KEGG" id="tsy:THSYN_18320"/>
<feature type="transmembrane region" description="Helical" evidence="3">
    <location>
        <begin position="152"/>
        <end position="172"/>
    </location>
</feature>
<keyword evidence="6" id="KW-1185">Reference proteome</keyword>
<keyword evidence="3" id="KW-1133">Transmembrane helix</keyword>
<dbReference type="RefSeq" id="WP_100920414.1">
    <property type="nucleotide sequence ID" value="NZ_CP020370.1"/>
</dbReference>
<feature type="transmembrane region" description="Helical" evidence="3">
    <location>
        <begin position="226"/>
        <end position="252"/>
    </location>
</feature>
<evidence type="ECO:0000256" key="3">
    <source>
        <dbReference type="SAM" id="Phobius"/>
    </source>
</evidence>
<keyword evidence="2 3" id="KW-0812">Transmembrane</keyword>
<dbReference type="Pfam" id="PF00361">
    <property type="entry name" value="Proton_antipo_M"/>
    <property type="match status" value="1"/>
</dbReference>
<feature type="transmembrane region" description="Helical" evidence="3">
    <location>
        <begin position="129"/>
        <end position="146"/>
    </location>
</feature>
<dbReference type="GO" id="GO:0008137">
    <property type="term" value="F:NADH dehydrogenase (ubiquinone) activity"/>
    <property type="evidence" value="ECO:0007669"/>
    <property type="project" value="InterPro"/>
</dbReference>
<dbReference type="InterPro" id="IPR003918">
    <property type="entry name" value="NADH_UbQ_OxRdtase"/>
</dbReference>
<feature type="transmembrane region" description="Helical" evidence="3">
    <location>
        <begin position="264"/>
        <end position="284"/>
    </location>
</feature>
<name>A0A2K8UAT5_9GAMM</name>
<feature type="transmembrane region" description="Helical" evidence="3">
    <location>
        <begin position="485"/>
        <end position="506"/>
    </location>
</feature>
<dbReference type="GO" id="GO:0012505">
    <property type="term" value="C:endomembrane system"/>
    <property type="evidence" value="ECO:0007669"/>
    <property type="project" value="UniProtKB-SubCell"/>
</dbReference>
<feature type="transmembrane region" description="Helical" evidence="3">
    <location>
        <begin position="323"/>
        <end position="347"/>
    </location>
</feature>
<feature type="transmembrane region" description="Helical" evidence="3">
    <location>
        <begin position="184"/>
        <end position="206"/>
    </location>
</feature>
<feature type="domain" description="NADH:quinone oxidoreductase/Mrp antiporter transmembrane" evidence="4">
    <location>
        <begin position="149"/>
        <end position="455"/>
    </location>
</feature>
<evidence type="ECO:0000313" key="5">
    <source>
        <dbReference type="EMBL" id="AUB82700.1"/>
    </source>
</evidence>
<feature type="transmembrane region" description="Helical" evidence="3">
    <location>
        <begin position="442"/>
        <end position="464"/>
    </location>
</feature>
<dbReference type="GO" id="GO:0042773">
    <property type="term" value="P:ATP synthesis coupled electron transport"/>
    <property type="evidence" value="ECO:0007669"/>
    <property type="project" value="InterPro"/>
</dbReference>
<dbReference type="PANTHER" id="PTHR43373:SF1">
    <property type="entry name" value="NA(+)_H(+) ANTIPORTER SUBUNIT A"/>
    <property type="match status" value="1"/>
</dbReference>
<evidence type="ECO:0000256" key="2">
    <source>
        <dbReference type="RuleBase" id="RU000320"/>
    </source>
</evidence>
<reference evidence="5 6" key="1">
    <citation type="submission" date="2017-03" db="EMBL/GenBank/DDBJ databases">
        <title>Complete genome sequence of Candidatus 'Thiodictyon syntrophicum' sp. nov. strain Cad16T, a photolithoautotroph purple sulfur bacterium isolated from an alpine meromictic lake.</title>
        <authorList>
            <person name="Luedin S.M."/>
            <person name="Pothier J.F."/>
            <person name="Danza F."/>
            <person name="Storelli N."/>
            <person name="Wittwer M."/>
            <person name="Tonolla M."/>
        </authorList>
    </citation>
    <scope>NUCLEOTIDE SEQUENCE [LARGE SCALE GENOMIC DNA]</scope>
    <source>
        <strain evidence="5 6">Cad16T</strain>
    </source>
</reference>
<dbReference type="OrthoDB" id="9768329at2"/>
<gene>
    <name evidence="5" type="ORF">THSYN_18320</name>
</gene>
<feature type="transmembrane region" description="Helical" evidence="3">
    <location>
        <begin position="21"/>
        <end position="40"/>
    </location>
</feature>
<dbReference type="InterPro" id="IPR050616">
    <property type="entry name" value="CPA3_Na-H_Antiporter_A"/>
</dbReference>
<evidence type="ECO:0000313" key="6">
    <source>
        <dbReference type="Proteomes" id="UP000232638"/>
    </source>
</evidence>
<protein>
    <submittedName>
        <fullName evidence="5">NADH-quinone oxidoreductase subunit J</fullName>
    </submittedName>
</protein>
<dbReference type="EMBL" id="CP020370">
    <property type="protein sequence ID" value="AUB82700.1"/>
    <property type="molecule type" value="Genomic_DNA"/>
</dbReference>
<dbReference type="AlphaFoldDB" id="A0A2K8UAT5"/>
<feature type="transmembrane region" description="Helical" evidence="3">
    <location>
        <begin position="86"/>
        <end position="108"/>
    </location>
</feature>
<feature type="transmembrane region" description="Helical" evidence="3">
    <location>
        <begin position="367"/>
        <end position="390"/>
    </location>
</feature>
<accession>A0A2K8UAT5</accession>
<sequence length="520" mass="52815">MQTAVILSDLAALAAAHGGDLLVLALALPALALLPAFALGGRWAGRIALLTLPLGLGVAVAIAAAVQHGGVPIAYHLGGWAPPLGVALRADGLSATLLLTTAVVLCAVGLFARADFKVPAGSRETRSPLVFWTLLLGVWTGLNGVFLGQDLFSLYVALELVSFSAVPLVCLSGRPETLAAALRYLLFALFGAVLFVLAAALFYGTYGTLDIGLLARHLAGADPVPPAVLAAAVLMTLGLLAKTALFPLQVWLPPAHAGAPAAGSAVLSALVVKASFFVILRLWFDCLPAGVTQPAAPVLAGLGVAAILFGGVQALRQVRLKMLVAYSTVAQIGYLFLVFPLALGAAALPAGGAAQAAGALTGGMLQLVSHALAKAAMFMAAGLIAVALGHDRIRELGGSARALPLTVFAFALAGLSLAGLQPSGGYVAKTLLTAAADATGQWWSAFALQVGGVLTGAYLLWVLFNALVGFRAPPTLLKRPRRYQELAVLALALGALVLGLVPASSFELVTVGRGGLVGFP</sequence>
<feature type="transmembrane region" description="Helical" evidence="3">
    <location>
        <begin position="402"/>
        <end position="422"/>
    </location>
</feature>
<dbReference type="PANTHER" id="PTHR43373">
    <property type="entry name" value="NA(+)/H(+) ANTIPORTER SUBUNIT"/>
    <property type="match status" value="1"/>
</dbReference>
<dbReference type="PRINTS" id="PR01437">
    <property type="entry name" value="NUOXDRDTASE4"/>
</dbReference>
<dbReference type="Proteomes" id="UP000232638">
    <property type="component" value="Chromosome"/>
</dbReference>
<evidence type="ECO:0000259" key="4">
    <source>
        <dbReference type="Pfam" id="PF00361"/>
    </source>
</evidence>
<organism evidence="5 6">
    <name type="scientific">Candidatus Thiodictyon syntrophicum</name>
    <dbReference type="NCBI Taxonomy" id="1166950"/>
    <lineage>
        <taxon>Bacteria</taxon>
        <taxon>Pseudomonadati</taxon>
        <taxon>Pseudomonadota</taxon>
        <taxon>Gammaproteobacteria</taxon>
        <taxon>Chromatiales</taxon>
        <taxon>Chromatiaceae</taxon>
        <taxon>Thiodictyon</taxon>
    </lineage>
</organism>
<comment type="subcellular location">
    <subcellularLocation>
        <location evidence="1">Endomembrane system</location>
        <topology evidence="1">Multi-pass membrane protein</topology>
    </subcellularLocation>
    <subcellularLocation>
        <location evidence="2">Membrane</location>
        <topology evidence="2">Multi-pass membrane protein</topology>
    </subcellularLocation>
</comment>
<evidence type="ECO:0000256" key="1">
    <source>
        <dbReference type="ARBA" id="ARBA00004127"/>
    </source>
</evidence>
<feature type="transmembrane region" description="Helical" evidence="3">
    <location>
        <begin position="296"/>
        <end position="316"/>
    </location>
</feature>
<dbReference type="InterPro" id="IPR001750">
    <property type="entry name" value="ND/Mrp_TM"/>
</dbReference>
<feature type="transmembrane region" description="Helical" evidence="3">
    <location>
        <begin position="47"/>
        <end position="66"/>
    </location>
</feature>